<evidence type="ECO:0000256" key="1">
    <source>
        <dbReference type="SAM" id="MobiDB-lite"/>
    </source>
</evidence>
<dbReference type="RefSeq" id="YP_010055897.1">
    <property type="nucleotide sequence ID" value="NC_054671.1"/>
</dbReference>
<reference evidence="2 3" key="1">
    <citation type="submission" date="2018-02" db="EMBL/GenBank/DDBJ databases">
        <authorList>
            <person name="Zack K.M."/>
            <person name="Dedrick R.M."/>
            <person name="Ward M."/>
            <person name="Garlena R.A."/>
            <person name="Russell D.A."/>
            <person name="Pope W.H."/>
            <person name="Jacobs-Sera D."/>
            <person name="Hatfull G.F."/>
        </authorList>
    </citation>
    <scope>NUCLEOTIDE SEQUENCE [LARGE SCALE GENOMIC DNA]</scope>
</reference>
<evidence type="ECO:0000313" key="3">
    <source>
        <dbReference type="Proteomes" id="UP000240673"/>
    </source>
</evidence>
<evidence type="ECO:0000313" key="2">
    <source>
        <dbReference type="EMBL" id="AVO22514.1"/>
    </source>
</evidence>
<proteinExistence type="predicted"/>
<name>A0A2P1JTT2_9CAUD</name>
<dbReference type="KEGG" id="vg:64471834"/>
<keyword evidence="2" id="KW-0378">Hydrolase</keyword>
<dbReference type="EMBL" id="MH001460">
    <property type="protein sequence ID" value="AVO22514.1"/>
    <property type="molecule type" value="Genomic_DNA"/>
</dbReference>
<keyword evidence="2" id="KW-0269">Exonuclease</keyword>
<accession>A0A2P1JTT2</accession>
<dbReference type="GO" id="GO:0004527">
    <property type="term" value="F:exonuclease activity"/>
    <property type="evidence" value="ECO:0007669"/>
    <property type="project" value="UniProtKB-KW"/>
</dbReference>
<feature type="region of interest" description="Disordered" evidence="1">
    <location>
        <begin position="1"/>
        <end position="27"/>
    </location>
</feature>
<dbReference type="GeneID" id="64471834"/>
<organism evidence="2 3">
    <name type="scientific">Streptomyces phage Paedore</name>
    <dbReference type="NCBI Taxonomy" id="2108134"/>
    <lineage>
        <taxon>Viruses</taxon>
        <taxon>Duplodnaviria</taxon>
        <taxon>Heunggongvirae</taxon>
        <taxon>Uroviricota</taxon>
        <taxon>Caudoviricetes</taxon>
        <taxon>Arquatrovirinae</taxon>
        <taxon>Arequatrovirus</taxon>
        <taxon>Arequatrovirus paedore</taxon>
    </lineage>
</organism>
<keyword evidence="2" id="KW-0540">Nuclease</keyword>
<gene>
    <name evidence="2" type="primary">31</name>
    <name evidence="2" type="ORF">PBI_PAEDORE_31</name>
</gene>
<dbReference type="Proteomes" id="UP000240673">
    <property type="component" value="Segment"/>
</dbReference>
<sequence length="328" mass="36118">MPLNLLEIPQQSKPAHPNDAVPRDGHGKPLVIPEAGGKPKALVRTTTFIDCIEDKSNLVDWGKRMVLVGAQKRPSLLDAVAELDPNDKAHKKKLDALAERAMDVSGANDKREKGTYLHDLSEYVDRGEQLPSHVSDQDIEDMAAYLIETAPLTVHAVEQFVVCSELGVGGTYDRTYGYEGPGPDGKPISGRFIGDLKTGSVDYGGLKMAMQLAIYSRAKKYDHTLFPAPIRDEDEKGFQRWKKVEVSPKEAAKAYTVPEPVNQDWGIIVHLPSGEGVCKLYWVDLNIGWKAAQLALTIREMRGLSRKAMRPFVTQATSNGVDFAPQSV</sequence>
<protein>
    <submittedName>
        <fullName evidence="2">Exonuclease</fullName>
    </submittedName>
</protein>
<keyword evidence="3" id="KW-1185">Reference proteome</keyword>